<dbReference type="InterPro" id="IPR051548">
    <property type="entry name" value="Grx-like_ET"/>
</dbReference>
<dbReference type="OrthoDB" id="9795531at2"/>
<dbReference type="InterPro" id="IPR011767">
    <property type="entry name" value="GLR_AS"/>
</dbReference>
<dbReference type="Proteomes" id="UP000290649">
    <property type="component" value="Unassembled WGS sequence"/>
</dbReference>
<evidence type="ECO:0000313" key="3">
    <source>
        <dbReference type="Proteomes" id="UP000290649"/>
    </source>
</evidence>
<organism evidence="2 3">
    <name type="scientific">Anaerobacillus alkaliphilus</name>
    <dbReference type="NCBI Taxonomy" id="1548597"/>
    <lineage>
        <taxon>Bacteria</taxon>
        <taxon>Bacillati</taxon>
        <taxon>Bacillota</taxon>
        <taxon>Bacilli</taxon>
        <taxon>Bacillales</taxon>
        <taxon>Bacillaceae</taxon>
        <taxon>Anaerobacillus</taxon>
    </lineage>
</organism>
<proteinExistence type="predicted"/>
<dbReference type="SUPFAM" id="SSF52833">
    <property type="entry name" value="Thioredoxin-like"/>
    <property type="match status" value="1"/>
</dbReference>
<dbReference type="CDD" id="cd02976">
    <property type="entry name" value="NrdH"/>
    <property type="match status" value="1"/>
</dbReference>
<accession>A0A4Q0VQ05</accession>
<name>A0A4Q0VQ05_9BACI</name>
<keyword evidence="3" id="KW-1185">Reference proteome</keyword>
<feature type="domain" description="Glutaredoxin" evidence="1">
    <location>
        <begin position="6"/>
        <end position="64"/>
    </location>
</feature>
<dbReference type="GO" id="GO:0009055">
    <property type="term" value="F:electron transfer activity"/>
    <property type="evidence" value="ECO:0007669"/>
    <property type="project" value="TreeGrafter"/>
</dbReference>
<dbReference type="InterPro" id="IPR002109">
    <property type="entry name" value="Glutaredoxin"/>
</dbReference>
<dbReference type="PANTHER" id="PTHR34386">
    <property type="entry name" value="GLUTAREDOXIN"/>
    <property type="match status" value="1"/>
</dbReference>
<comment type="caution">
    <text evidence="2">The sequence shown here is derived from an EMBL/GenBank/DDBJ whole genome shotgun (WGS) entry which is preliminary data.</text>
</comment>
<reference evidence="2 3" key="1">
    <citation type="journal article" date="2019" name="Int. J. Syst. Evol. Microbiol.">
        <title>Anaerobacillus alkaliphilus sp. nov., a novel alkaliphilic and moderately halophilic bacterium.</title>
        <authorList>
            <person name="Borsodi A.K."/>
            <person name="Aszalos J.M."/>
            <person name="Bihari P."/>
            <person name="Nagy I."/>
            <person name="Schumann P."/>
            <person name="Sproer C."/>
            <person name="Kovacs A.L."/>
            <person name="Boka K."/>
            <person name="Dobosy P."/>
            <person name="Ovari M."/>
            <person name="Szili-Kovacs T."/>
            <person name="Toth E."/>
        </authorList>
    </citation>
    <scope>NUCLEOTIDE SEQUENCE [LARGE SCALE GENOMIC DNA]</scope>
    <source>
        <strain evidence="2 3">B16-10</strain>
    </source>
</reference>
<dbReference type="RefSeq" id="WP_129079541.1">
    <property type="nucleotide sequence ID" value="NZ_QOUX01000046.1"/>
</dbReference>
<sequence length="90" mass="10368">MSSVEVIVYTSTGCPYCEKVKTHLTEWGIEFEVRNVTLYKEYFEKLRENNIPGTPATYVNGKLILGFQEKKFKEALGLEEDNELDVEVSK</sequence>
<protein>
    <submittedName>
        <fullName evidence="2">Glutaredoxin family protein</fullName>
    </submittedName>
</protein>
<dbReference type="Gene3D" id="3.40.30.10">
    <property type="entry name" value="Glutaredoxin"/>
    <property type="match status" value="1"/>
</dbReference>
<evidence type="ECO:0000259" key="1">
    <source>
        <dbReference type="Pfam" id="PF00462"/>
    </source>
</evidence>
<evidence type="ECO:0000313" key="2">
    <source>
        <dbReference type="EMBL" id="RXI98181.1"/>
    </source>
</evidence>
<dbReference type="Pfam" id="PF00462">
    <property type="entry name" value="Glutaredoxin"/>
    <property type="match status" value="1"/>
</dbReference>
<dbReference type="PANTHER" id="PTHR34386:SF1">
    <property type="entry name" value="GLUTAREDOXIN-LIKE PROTEIN NRDH"/>
    <property type="match status" value="1"/>
</dbReference>
<dbReference type="InterPro" id="IPR036249">
    <property type="entry name" value="Thioredoxin-like_sf"/>
</dbReference>
<dbReference type="AlphaFoldDB" id="A0A4Q0VQ05"/>
<dbReference type="PROSITE" id="PS00195">
    <property type="entry name" value="GLUTAREDOXIN_1"/>
    <property type="match status" value="1"/>
</dbReference>
<dbReference type="PROSITE" id="PS51354">
    <property type="entry name" value="GLUTAREDOXIN_2"/>
    <property type="match status" value="1"/>
</dbReference>
<dbReference type="EMBL" id="QOUX01000046">
    <property type="protein sequence ID" value="RXI98181.1"/>
    <property type="molecule type" value="Genomic_DNA"/>
</dbReference>
<gene>
    <name evidence="2" type="ORF">DS745_17735</name>
</gene>
<dbReference type="GO" id="GO:0045454">
    <property type="term" value="P:cell redox homeostasis"/>
    <property type="evidence" value="ECO:0007669"/>
    <property type="project" value="TreeGrafter"/>
</dbReference>